<proteinExistence type="predicted"/>
<dbReference type="SUPFAM" id="SSF49503">
    <property type="entry name" value="Cupredoxins"/>
    <property type="match status" value="1"/>
</dbReference>
<reference evidence="2" key="2">
    <citation type="submission" date="2023-01" db="EMBL/GenBank/DDBJ databases">
        <title>Gilvimarinus xylanilyticus HB14 isolated from Caulerpa lentillifera aquaculture base in Hainan, China.</title>
        <authorList>
            <person name="Zhang Y.-J."/>
        </authorList>
    </citation>
    <scope>NUCLEOTIDE SEQUENCE</scope>
    <source>
        <strain evidence="2">HB14</strain>
    </source>
</reference>
<protein>
    <submittedName>
        <fullName evidence="2">Methylamine utilization protein</fullName>
    </submittedName>
</protein>
<dbReference type="AlphaFoldDB" id="A0A9X2I0Q8"/>
<evidence type="ECO:0000313" key="3">
    <source>
        <dbReference type="Proteomes" id="UP001139319"/>
    </source>
</evidence>
<dbReference type="Proteomes" id="UP001139319">
    <property type="component" value="Unassembled WGS sequence"/>
</dbReference>
<accession>A0A9X2I0Q8</accession>
<evidence type="ECO:0000313" key="2">
    <source>
        <dbReference type="EMBL" id="MCP8900016.1"/>
    </source>
</evidence>
<dbReference type="CDD" id="cd04221">
    <property type="entry name" value="MauL"/>
    <property type="match status" value="1"/>
</dbReference>
<evidence type="ECO:0000256" key="1">
    <source>
        <dbReference type="SAM" id="SignalP"/>
    </source>
</evidence>
<dbReference type="InterPro" id="IPR034242">
    <property type="entry name" value="MauL"/>
</dbReference>
<dbReference type="EMBL" id="JAMFTH010000003">
    <property type="protein sequence ID" value="MCP8900016.1"/>
    <property type="molecule type" value="Genomic_DNA"/>
</dbReference>
<name>A0A9X2I0Q8_9GAMM</name>
<dbReference type="InterPro" id="IPR008972">
    <property type="entry name" value="Cupredoxin"/>
</dbReference>
<organism evidence="2 3">
    <name type="scientific">Gilvimarinus xylanilyticus</name>
    <dbReference type="NCBI Taxonomy" id="2944139"/>
    <lineage>
        <taxon>Bacteria</taxon>
        <taxon>Pseudomonadati</taxon>
        <taxon>Pseudomonadota</taxon>
        <taxon>Gammaproteobacteria</taxon>
        <taxon>Cellvibrionales</taxon>
        <taxon>Cellvibrionaceae</taxon>
        <taxon>Gilvimarinus</taxon>
    </lineage>
</organism>
<dbReference type="Gene3D" id="2.60.40.420">
    <property type="entry name" value="Cupredoxins - blue copper proteins"/>
    <property type="match status" value="1"/>
</dbReference>
<comment type="caution">
    <text evidence="2">The sequence shown here is derived from an EMBL/GenBank/DDBJ whole genome shotgun (WGS) entry which is preliminary data.</text>
</comment>
<keyword evidence="3" id="KW-1185">Reference proteome</keyword>
<dbReference type="RefSeq" id="WP_253968306.1">
    <property type="nucleotide sequence ID" value="NZ_JAMFTH010000003.1"/>
</dbReference>
<reference evidence="2" key="1">
    <citation type="submission" date="2022-05" db="EMBL/GenBank/DDBJ databases">
        <authorList>
            <person name="Sun H.-N."/>
        </authorList>
    </citation>
    <scope>NUCLEOTIDE SEQUENCE</scope>
    <source>
        <strain evidence="2">HB14</strain>
    </source>
</reference>
<dbReference type="SUPFAM" id="SSF49464">
    <property type="entry name" value="Carboxypeptidase regulatory domain-like"/>
    <property type="match status" value="1"/>
</dbReference>
<feature type="chain" id="PRO_5040995149" evidence="1">
    <location>
        <begin position="21"/>
        <end position="209"/>
    </location>
</feature>
<dbReference type="InterPro" id="IPR008969">
    <property type="entry name" value="CarboxyPept-like_regulatory"/>
</dbReference>
<keyword evidence="1" id="KW-0732">Signal</keyword>
<sequence>MRATGLWVAVLLLVSMPLRALQVNVVDDRDRPLSNAIVALYASSAPPQQGLGQAVMDQRDRQFVPEVLVVQTGTEVTFPNSDDIRHHVYSFSPAKRFELRLYHGTTAKPVTFAQAGQVVLGCNIHDSMLGYIYVVDTPYFGLTDARGEISLEVPAGDYRLEVQHPRVKAVTEQTVTAKSGAHVSVNLGDLQPDPRQVEEKTELETLFGP</sequence>
<feature type="signal peptide" evidence="1">
    <location>
        <begin position="1"/>
        <end position="20"/>
    </location>
</feature>
<gene>
    <name evidence="2" type="ORF">M6D89_11970</name>
</gene>